<sequence length="61" mass="6638">MLSPFRPDSSTHVIFQEKNSPKQAGGVLTRAIRGSPQIGGHRYECGNAEPEKWASCLLAVI</sequence>
<name>M5TUY2_9BACT</name>
<evidence type="ECO:0000313" key="1">
    <source>
        <dbReference type="EMBL" id="EMI53002.1"/>
    </source>
</evidence>
<organism evidence="1 2">
    <name type="scientific">Rhodopirellula sallentina SM41</name>
    <dbReference type="NCBI Taxonomy" id="1263870"/>
    <lineage>
        <taxon>Bacteria</taxon>
        <taxon>Pseudomonadati</taxon>
        <taxon>Planctomycetota</taxon>
        <taxon>Planctomycetia</taxon>
        <taxon>Pirellulales</taxon>
        <taxon>Pirellulaceae</taxon>
        <taxon>Rhodopirellula</taxon>
    </lineage>
</organism>
<reference evidence="1 2" key="1">
    <citation type="journal article" date="2013" name="Mar. Genomics">
        <title>Expression of sulfatases in Rhodopirellula baltica and the diversity of sulfatases in the genus Rhodopirellula.</title>
        <authorList>
            <person name="Wegner C.E."/>
            <person name="Richter-Heitmann T."/>
            <person name="Klindworth A."/>
            <person name="Klockow C."/>
            <person name="Richter M."/>
            <person name="Achstetter T."/>
            <person name="Glockner F.O."/>
            <person name="Harder J."/>
        </authorList>
    </citation>
    <scope>NUCLEOTIDE SEQUENCE [LARGE SCALE GENOMIC DNA]</scope>
    <source>
        <strain evidence="1 2">SM41</strain>
    </source>
</reference>
<protein>
    <submittedName>
        <fullName evidence="1">Uncharacterized protein</fullName>
    </submittedName>
</protein>
<gene>
    <name evidence="1" type="ORF">RSSM_05556</name>
</gene>
<comment type="caution">
    <text evidence="1">The sequence shown here is derived from an EMBL/GenBank/DDBJ whole genome shotgun (WGS) entry which is preliminary data.</text>
</comment>
<accession>M5TUY2</accession>
<proteinExistence type="predicted"/>
<dbReference type="EMBL" id="ANOH01000392">
    <property type="protein sequence ID" value="EMI53002.1"/>
    <property type="molecule type" value="Genomic_DNA"/>
</dbReference>
<evidence type="ECO:0000313" key="2">
    <source>
        <dbReference type="Proteomes" id="UP000011885"/>
    </source>
</evidence>
<dbReference type="PATRIC" id="fig|1263870.3.peg.5883"/>
<dbReference type="Proteomes" id="UP000011885">
    <property type="component" value="Unassembled WGS sequence"/>
</dbReference>
<dbReference type="AlphaFoldDB" id="M5TUY2"/>
<keyword evidence="2" id="KW-1185">Reference proteome</keyword>